<feature type="compositionally biased region" description="Basic and acidic residues" evidence="1">
    <location>
        <begin position="237"/>
        <end position="247"/>
    </location>
</feature>
<evidence type="ECO:0000313" key="2">
    <source>
        <dbReference type="EMBL" id="CAD9191013.1"/>
    </source>
</evidence>
<feature type="compositionally biased region" description="Low complexity" evidence="1">
    <location>
        <begin position="192"/>
        <end position="209"/>
    </location>
</feature>
<evidence type="ECO:0000256" key="1">
    <source>
        <dbReference type="SAM" id="MobiDB-lite"/>
    </source>
</evidence>
<gene>
    <name evidence="2" type="ORF">ACAT0790_LOCUS67788</name>
</gene>
<dbReference type="EMBL" id="HBGE01113732">
    <property type="protein sequence ID" value="CAD9191013.1"/>
    <property type="molecule type" value="Transcribed_RNA"/>
</dbReference>
<organism evidence="2">
    <name type="scientific">Alexandrium catenella</name>
    <name type="common">Red tide dinoflagellate</name>
    <name type="synonym">Gonyaulax catenella</name>
    <dbReference type="NCBI Taxonomy" id="2925"/>
    <lineage>
        <taxon>Eukaryota</taxon>
        <taxon>Sar</taxon>
        <taxon>Alveolata</taxon>
        <taxon>Dinophyceae</taxon>
        <taxon>Gonyaulacales</taxon>
        <taxon>Pyrocystaceae</taxon>
        <taxon>Alexandrium</taxon>
    </lineage>
</organism>
<accession>A0A7S1WWG5</accession>
<reference evidence="2" key="1">
    <citation type="submission" date="2021-01" db="EMBL/GenBank/DDBJ databases">
        <authorList>
            <person name="Corre E."/>
            <person name="Pelletier E."/>
            <person name="Niang G."/>
            <person name="Scheremetjew M."/>
            <person name="Finn R."/>
            <person name="Kale V."/>
            <person name="Holt S."/>
            <person name="Cochrane G."/>
            <person name="Meng A."/>
            <person name="Brown T."/>
            <person name="Cohen L."/>
        </authorList>
    </citation>
    <scope>NUCLEOTIDE SEQUENCE</scope>
    <source>
        <strain evidence="2">OF101</strain>
    </source>
</reference>
<feature type="compositionally biased region" description="Polar residues" evidence="1">
    <location>
        <begin position="142"/>
        <end position="164"/>
    </location>
</feature>
<proteinExistence type="predicted"/>
<sequence length="329" mass="35585">MGRTPSGSPVVIQHSSPSSASDHDGQKWHRIHCSDTDLCQAMCIRDAFGFTDNNKKEVSKKERVWSLGDGVRRDYGTCRVSRLYPARINCDLCATFIVDRAGEALFFFCWRCRRAGRSFQLCVDCHEGGAFGSAGTRVNSLTRRSPRSTGVFTSAGQQSSTSLESGVDPALFGRVPSLRRSPCNTVTSLGTPAAAPTSSQSPAVSRSPSLGSMQQLQLTSSHGLQLKGTIPSGTWKGEIKEGRSRRTAKRELTFLSDGRLTGTGDEGCTLKGSFTNGPSHFRVNWVELYEWGQFKVSAQLSVSERAGAQLEGEFVASDGGSGLVVLRYP</sequence>
<protein>
    <submittedName>
        <fullName evidence="2">Uncharacterized protein</fullName>
    </submittedName>
</protein>
<feature type="compositionally biased region" description="Polar residues" evidence="1">
    <location>
        <begin position="210"/>
        <end position="223"/>
    </location>
</feature>
<name>A0A7S1WWG5_ALECA</name>
<feature type="region of interest" description="Disordered" evidence="1">
    <location>
        <begin position="183"/>
        <end position="247"/>
    </location>
</feature>
<feature type="region of interest" description="Disordered" evidence="1">
    <location>
        <begin position="142"/>
        <end position="168"/>
    </location>
</feature>
<feature type="region of interest" description="Disordered" evidence="1">
    <location>
        <begin position="1"/>
        <end position="26"/>
    </location>
</feature>
<dbReference type="AlphaFoldDB" id="A0A7S1WWG5"/>